<keyword evidence="4" id="KW-1185">Reference proteome</keyword>
<gene>
    <name evidence="3" type="ORF">F3Y22_tig00110478pilonHSYRG00089</name>
</gene>
<dbReference type="InterPro" id="IPR004146">
    <property type="entry name" value="DC1"/>
</dbReference>
<organism evidence="3 4">
    <name type="scientific">Hibiscus syriacus</name>
    <name type="common">Rose of Sharon</name>
    <dbReference type="NCBI Taxonomy" id="106335"/>
    <lineage>
        <taxon>Eukaryota</taxon>
        <taxon>Viridiplantae</taxon>
        <taxon>Streptophyta</taxon>
        <taxon>Embryophyta</taxon>
        <taxon>Tracheophyta</taxon>
        <taxon>Spermatophyta</taxon>
        <taxon>Magnoliopsida</taxon>
        <taxon>eudicotyledons</taxon>
        <taxon>Gunneridae</taxon>
        <taxon>Pentapetalae</taxon>
        <taxon>rosids</taxon>
        <taxon>malvids</taxon>
        <taxon>Malvales</taxon>
        <taxon>Malvaceae</taxon>
        <taxon>Malvoideae</taxon>
        <taxon>Hibiscus</taxon>
    </lineage>
</organism>
<accession>A0A6A3AEG9</accession>
<dbReference type="Proteomes" id="UP000436088">
    <property type="component" value="Unassembled WGS sequence"/>
</dbReference>
<keyword evidence="1" id="KW-0677">Repeat</keyword>
<sequence>MEVSKNYGHQHPLVLLNEEQLITHQSGVIADCSRCGEKVSAPCFRCAEDCGFYLHKVCADAPLELNHPFHRNHPLLLMQKAPYRWICDFCDGMGEKFVYHCSCGLDLHIKCALFTFNIAQNNLKALEHVALEDPLISTKIDVRKCFGCWEPLANDAYFSPHSIGSLARYAKKPDEEDLFMVVHLASLLSTFNVYHRNPSLKIKVIHAHSLRS</sequence>
<dbReference type="Pfam" id="PF03107">
    <property type="entry name" value="C1_2"/>
    <property type="match status" value="2"/>
</dbReference>
<dbReference type="InterPro" id="IPR046349">
    <property type="entry name" value="C1-like_sf"/>
</dbReference>
<name>A0A6A3AEG9_HIBSY</name>
<dbReference type="SUPFAM" id="SSF57889">
    <property type="entry name" value="Cysteine-rich domain"/>
    <property type="match status" value="1"/>
</dbReference>
<dbReference type="PANTHER" id="PTHR46288">
    <property type="entry name" value="PHORBOL-ESTER/DAG-TYPE DOMAIN-CONTAINING PROTEIN"/>
    <property type="match status" value="1"/>
</dbReference>
<dbReference type="EMBL" id="VEPZ02001004">
    <property type="protein sequence ID" value="KAE8702950.1"/>
    <property type="molecule type" value="Genomic_DNA"/>
</dbReference>
<feature type="domain" description="DC1" evidence="2">
    <location>
        <begin position="68"/>
        <end position="112"/>
    </location>
</feature>
<comment type="caution">
    <text evidence="3">The sequence shown here is derived from an EMBL/GenBank/DDBJ whole genome shotgun (WGS) entry which is preliminary data.</text>
</comment>
<evidence type="ECO:0000256" key="1">
    <source>
        <dbReference type="ARBA" id="ARBA00022737"/>
    </source>
</evidence>
<reference evidence="3" key="1">
    <citation type="submission" date="2019-09" db="EMBL/GenBank/DDBJ databases">
        <title>Draft genome information of white flower Hibiscus syriacus.</title>
        <authorList>
            <person name="Kim Y.-M."/>
        </authorList>
    </citation>
    <scope>NUCLEOTIDE SEQUENCE [LARGE SCALE GENOMIC DNA]</scope>
    <source>
        <strain evidence="3">YM2019G1</strain>
    </source>
</reference>
<protein>
    <submittedName>
        <fullName evidence="3">Cysteine/Histidine-rich C1 domain family protein, putative isoform 2</fullName>
    </submittedName>
</protein>
<proteinExistence type="predicted"/>
<evidence type="ECO:0000259" key="2">
    <source>
        <dbReference type="Pfam" id="PF03107"/>
    </source>
</evidence>
<dbReference type="AlphaFoldDB" id="A0A6A3AEG9"/>
<feature type="domain" description="DC1" evidence="2">
    <location>
        <begin position="8"/>
        <end position="59"/>
    </location>
</feature>
<dbReference type="PANTHER" id="PTHR46288:SF27">
    <property type="entry name" value="CYSTEINE_HISTIDINE-RICH C1 DOMAIN FAMILY PROTEIN"/>
    <property type="match status" value="1"/>
</dbReference>
<evidence type="ECO:0000313" key="4">
    <source>
        <dbReference type="Proteomes" id="UP000436088"/>
    </source>
</evidence>
<evidence type="ECO:0000313" key="3">
    <source>
        <dbReference type="EMBL" id="KAE8702950.1"/>
    </source>
</evidence>